<feature type="domain" description="EF-hand" evidence="8">
    <location>
        <begin position="558"/>
        <end position="593"/>
    </location>
</feature>
<feature type="transmembrane region" description="Helical" evidence="7">
    <location>
        <begin position="354"/>
        <end position="375"/>
    </location>
</feature>
<dbReference type="InterPro" id="IPR005821">
    <property type="entry name" value="Ion_trans_dom"/>
</dbReference>
<reference evidence="9" key="1">
    <citation type="submission" date="2023-08" db="EMBL/GenBank/DDBJ databases">
        <authorList>
            <person name="Chen Y."/>
            <person name="Shah S."/>
            <person name="Dougan E. K."/>
            <person name="Thang M."/>
            <person name="Chan C."/>
        </authorList>
    </citation>
    <scope>NUCLEOTIDE SEQUENCE</scope>
</reference>
<feature type="domain" description="EF-hand" evidence="8">
    <location>
        <begin position="611"/>
        <end position="636"/>
    </location>
</feature>
<evidence type="ECO:0000259" key="8">
    <source>
        <dbReference type="PROSITE" id="PS50222"/>
    </source>
</evidence>
<gene>
    <name evidence="9" type="ORF">EVOR1521_LOCUS7392</name>
</gene>
<name>A0AA36I2I4_9DINO</name>
<feature type="compositionally biased region" description="Basic residues" evidence="6">
    <location>
        <begin position="201"/>
        <end position="216"/>
    </location>
</feature>
<keyword evidence="5 7" id="KW-0472">Membrane</keyword>
<dbReference type="Gene3D" id="1.20.120.350">
    <property type="entry name" value="Voltage-gated potassium channels. Chain C"/>
    <property type="match status" value="1"/>
</dbReference>
<comment type="subcellular location">
    <subcellularLocation>
        <location evidence="1">Membrane</location>
        <topology evidence="1">Multi-pass membrane protein</topology>
    </subcellularLocation>
</comment>
<organism evidence="9 10">
    <name type="scientific">Effrenium voratum</name>
    <dbReference type="NCBI Taxonomy" id="2562239"/>
    <lineage>
        <taxon>Eukaryota</taxon>
        <taxon>Sar</taxon>
        <taxon>Alveolata</taxon>
        <taxon>Dinophyceae</taxon>
        <taxon>Suessiales</taxon>
        <taxon>Symbiodiniaceae</taxon>
        <taxon>Effrenium</taxon>
    </lineage>
</organism>
<dbReference type="SUPFAM" id="SSF81324">
    <property type="entry name" value="Voltage-gated potassium channels"/>
    <property type="match status" value="1"/>
</dbReference>
<feature type="transmembrane region" description="Helical" evidence="7">
    <location>
        <begin position="420"/>
        <end position="439"/>
    </location>
</feature>
<feature type="region of interest" description="Disordered" evidence="6">
    <location>
        <begin position="56"/>
        <end position="176"/>
    </location>
</feature>
<feature type="transmembrane region" description="Helical" evidence="7">
    <location>
        <begin position="283"/>
        <end position="305"/>
    </location>
</feature>
<feature type="compositionally biased region" description="Basic and acidic residues" evidence="6">
    <location>
        <begin position="88"/>
        <end position="116"/>
    </location>
</feature>
<dbReference type="SUPFAM" id="SSF47473">
    <property type="entry name" value="EF-hand"/>
    <property type="match status" value="1"/>
</dbReference>
<sequence>MEAEVEAEVEAAEAPRWETSEEEEEIGELFQQRLAEVRKCHEQLLELILSLETCQEVKKSPKAELAAKEAPKETKEKEAKAKRKTKKVKPEEKKRETPETLVEPEKIEEKPSEDLAKTSGRASTRASEPELWQPSALVIGKLQPEAKESEKENQQESEKLLQEKEAAQKQAQEERDAKAKILNKRVKEEIQVFEWKSASKTFRKRPPKEQKKRPAKARSEMAEEDMVGALTGNGEVCLTKRLELARAKHERNQNASLKKRAEQFLKFIFGRGEDDEDVKASELSWLIFETVAAFMILANSFLLGIEAQYLSTQLSSSATLIAFSVLFSVWFMVEVLIRLKALGVHVYFLGEDKAWNLCDVMLVIISIVDISMIASGDASTSLSVLKMVKMLRVVRLFRIFRFFRQLATLAAMVADSVKQLVWALVMFFMVMYVFAISLTSSCTDWLKDQVDYTAKDWRTEAQQSSAPGVRQVYHHFGDVPRSIDTLFETTLGGLSWHELMDALGYVDALSYGLMSCYIIFTVLALLNVFTGVFVDNALQNSKKQRQIQIEETIDKKKENLDQIIEFFVATDLDCDGFVSLDEIQNLLADPVMSAYFDMIGFRPGDASMLAALLDRDGSGEITLREFIAGCERMKGQAKGVDVHIVLTEIEHLVERIAHVEKLLTGQEPPHHDCRQINLL</sequence>
<dbReference type="PROSITE" id="PS50222">
    <property type="entry name" value="EF_HAND_2"/>
    <property type="match status" value="2"/>
</dbReference>
<proteinExistence type="predicted"/>
<dbReference type="Gene3D" id="1.10.287.70">
    <property type="match status" value="1"/>
</dbReference>
<dbReference type="GO" id="GO:0005248">
    <property type="term" value="F:voltage-gated sodium channel activity"/>
    <property type="evidence" value="ECO:0007669"/>
    <property type="project" value="TreeGrafter"/>
</dbReference>
<dbReference type="AlphaFoldDB" id="A0AA36I2I4"/>
<protein>
    <recommendedName>
        <fullName evidence="8">EF-hand domain-containing protein</fullName>
    </recommendedName>
</protein>
<evidence type="ECO:0000313" key="10">
    <source>
        <dbReference type="Proteomes" id="UP001178507"/>
    </source>
</evidence>
<dbReference type="GO" id="GO:0001518">
    <property type="term" value="C:voltage-gated sodium channel complex"/>
    <property type="evidence" value="ECO:0007669"/>
    <property type="project" value="TreeGrafter"/>
</dbReference>
<dbReference type="PANTHER" id="PTHR10037">
    <property type="entry name" value="VOLTAGE-GATED CATION CHANNEL CALCIUM AND SODIUM"/>
    <property type="match status" value="1"/>
</dbReference>
<dbReference type="EMBL" id="CAUJNA010000591">
    <property type="protein sequence ID" value="CAJ1379027.1"/>
    <property type="molecule type" value="Genomic_DNA"/>
</dbReference>
<evidence type="ECO:0000256" key="7">
    <source>
        <dbReference type="SAM" id="Phobius"/>
    </source>
</evidence>
<feature type="region of interest" description="Disordered" evidence="6">
    <location>
        <begin position="201"/>
        <end position="222"/>
    </location>
</feature>
<feature type="transmembrane region" description="Helical" evidence="7">
    <location>
        <begin position="317"/>
        <end position="339"/>
    </location>
</feature>
<feature type="compositionally biased region" description="Acidic residues" evidence="6">
    <location>
        <begin position="1"/>
        <end position="11"/>
    </location>
</feature>
<evidence type="ECO:0000256" key="1">
    <source>
        <dbReference type="ARBA" id="ARBA00004141"/>
    </source>
</evidence>
<dbReference type="InterPro" id="IPR011992">
    <property type="entry name" value="EF-hand-dom_pair"/>
</dbReference>
<feature type="compositionally biased region" description="Basic and acidic residues" evidence="6">
    <location>
        <begin position="144"/>
        <end position="176"/>
    </location>
</feature>
<dbReference type="Gene3D" id="1.10.238.10">
    <property type="entry name" value="EF-hand"/>
    <property type="match status" value="1"/>
</dbReference>
<evidence type="ECO:0000313" key="9">
    <source>
        <dbReference type="EMBL" id="CAJ1379027.1"/>
    </source>
</evidence>
<dbReference type="Pfam" id="PF00520">
    <property type="entry name" value="Ion_trans"/>
    <property type="match status" value="1"/>
</dbReference>
<dbReference type="InterPro" id="IPR043203">
    <property type="entry name" value="VGCC_Ca_Na"/>
</dbReference>
<evidence type="ECO:0000256" key="3">
    <source>
        <dbReference type="ARBA" id="ARBA00022837"/>
    </source>
</evidence>
<dbReference type="Proteomes" id="UP001178507">
    <property type="component" value="Unassembled WGS sequence"/>
</dbReference>
<dbReference type="InterPro" id="IPR027359">
    <property type="entry name" value="Volt_channel_dom_sf"/>
</dbReference>
<evidence type="ECO:0000256" key="6">
    <source>
        <dbReference type="SAM" id="MobiDB-lite"/>
    </source>
</evidence>
<keyword evidence="3" id="KW-0106">Calcium</keyword>
<dbReference type="PANTHER" id="PTHR10037:SF62">
    <property type="entry name" value="SODIUM CHANNEL PROTEIN 60E"/>
    <property type="match status" value="1"/>
</dbReference>
<evidence type="ECO:0000256" key="5">
    <source>
        <dbReference type="ARBA" id="ARBA00023136"/>
    </source>
</evidence>
<dbReference type="GO" id="GO:0086010">
    <property type="term" value="P:membrane depolarization during action potential"/>
    <property type="evidence" value="ECO:0007669"/>
    <property type="project" value="TreeGrafter"/>
</dbReference>
<accession>A0AA36I2I4</accession>
<feature type="compositionally biased region" description="Basic and acidic residues" evidence="6">
    <location>
        <begin position="56"/>
        <end position="79"/>
    </location>
</feature>
<feature type="transmembrane region" description="Helical" evidence="7">
    <location>
        <begin position="508"/>
        <end position="534"/>
    </location>
</feature>
<dbReference type="PROSITE" id="PS00018">
    <property type="entry name" value="EF_HAND_1"/>
    <property type="match status" value="2"/>
</dbReference>
<comment type="caution">
    <text evidence="9">The sequence shown here is derived from an EMBL/GenBank/DDBJ whole genome shotgun (WGS) entry which is preliminary data.</text>
</comment>
<evidence type="ECO:0000256" key="4">
    <source>
        <dbReference type="ARBA" id="ARBA00022989"/>
    </source>
</evidence>
<dbReference type="SMART" id="SM00054">
    <property type="entry name" value="EFh"/>
    <property type="match status" value="2"/>
</dbReference>
<keyword evidence="2 7" id="KW-0812">Transmembrane</keyword>
<dbReference type="InterPro" id="IPR018247">
    <property type="entry name" value="EF_Hand_1_Ca_BS"/>
</dbReference>
<evidence type="ECO:0000256" key="2">
    <source>
        <dbReference type="ARBA" id="ARBA00022692"/>
    </source>
</evidence>
<keyword evidence="4 7" id="KW-1133">Transmembrane helix</keyword>
<feature type="region of interest" description="Disordered" evidence="6">
    <location>
        <begin position="1"/>
        <end position="23"/>
    </location>
</feature>
<keyword evidence="10" id="KW-1185">Reference proteome</keyword>
<dbReference type="InterPro" id="IPR002048">
    <property type="entry name" value="EF_hand_dom"/>
</dbReference>
<dbReference type="GO" id="GO:0005509">
    <property type="term" value="F:calcium ion binding"/>
    <property type="evidence" value="ECO:0007669"/>
    <property type="project" value="InterPro"/>
</dbReference>